<accession>A0A2X4RLA4</accession>
<proteinExistence type="predicted"/>
<dbReference type="KEGG" id="cmin:NCTC10288_01048"/>
<evidence type="ECO:0000313" key="1">
    <source>
        <dbReference type="EMBL" id="SQH99758.1"/>
    </source>
</evidence>
<evidence type="ECO:0000313" key="3">
    <source>
        <dbReference type="Proteomes" id="UP000249264"/>
    </source>
</evidence>
<name>A0A2X4RLA4_9CORY</name>
<dbReference type="Proteomes" id="UP000254287">
    <property type="component" value="Unassembled WGS sequence"/>
</dbReference>
<reference evidence="3 4" key="1">
    <citation type="submission" date="2018-06" db="EMBL/GenBank/DDBJ databases">
        <authorList>
            <consortium name="Pathogen Informatics"/>
            <person name="Doyle S."/>
        </authorList>
    </citation>
    <scope>NUCLEOTIDE SEQUENCE [LARGE SCALE GENOMIC DNA]</scope>
    <source>
        <strain evidence="1 3">NCTC10288</strain>
        <strain evidence="2 4">NCTC10289</strain>
    </source>
</reference>
<protein>
    <submittedName>
        <fullName evidence="1">Uncharacterized protein</fullName>
    </submittedName>
</protein>
<dbReference type="Proteomes" id="UP000249264">
    <property type="component" value="Chromosome 1"/>
</dbReference>
<evidence type="ECO:0000313" key="2">
    <source>
        <dbReference type="EMBL" id="STC78781.1"/>
    </source>
</evidence>
<dbReference type="EMBL" id="LS483460">
    <property type="protein sequence ID" value="SQH99758.1"/>
    <property type="molecule type" value="Genomic_DNA"/>
</dbReference>
<organism evidence="1 3">
    <name type="scientific">Corynebacterium minutissimum</name>
    <dbReference type="NCBI Taxonomy" id="38301"/>
    <lineage>
        <taxon>Bacteria</taxon>
        <taxon>Bacillati</taxon>
        <taxon>Actinomycetota</taxon>
        <taxon>Actinomycetes</taxon>
        <taxon>Mycobacteriales</taxon>
        <taxon>Corynebacteriaceae</taxon>
        <taxon>Corynebacterium</taxon>
    </lineage>
</organism>
<dbReference type="AlphaFoldDB" id="A0A2X4RLA4"/>
<gene>
    <name evidence="1" type="ORF">NCTC10288_01048</name>
    <name evidence="2" type="ORF">NCTC10289_01652</name>
</gene>
<dbReference type="EMBL" id="UFXP01000001">
    <property type="protein sequence ID" value="STC78781.1"/>
    <property type="molecule type" value="Genomic_DNA"/>
</dbReference>
<sequence>MTIFQVESFSFIKNPDTSTPDVRGIASLRSLVLTGEARGGVGKRVRLVACLG</sequence>
<evidence type="ECO:0000313" key="4">
    <source>
        <dbReference type="Proteomes" id="UP000254287"/>
    </source>
</evidence>